<organism evidence="2 3">
    <name type="scientific">Electrophorus voltai</name>
    <dbReference type="NCBI Taxonomy" id="2609070"/>
    <lineage>
        <taxon>Eukaryota</taxon>
        <taxon>Metazoa</taxon>
        <taxon>Chordata</taxon>
        <taxon>Craniata</taxon>
        <taxon>Vertebrata</taxon>
        <taxon>Euteleostomi</taxon>
        <taxon>Actinopterygii</taxon>
        <taxon>Neopterygii</taxon>
        <taxon>Teleostei</taxon>
        <taxon>Ostariophysi</taxon>
        <taxon>Gymnotiformes</taxon>
        <taxon>Gymnotoidei</taxon>
        <taxon>Gymnotidae</taxon>
        <taxon>Electrophorus</taxon>
    </lineage>
</organism>
<evidence type="ECO:0000313" key="3">
    <source>
        <dbReference type="Proteomes" id="UP001239994"/>
    </source>
</evidence>
<dbReference type="InterPro" id="IPR041577">
    <property type="entry name" value="RT_RNaseH_2"/>
</dbReference>
<comment type="caution">
    <text evidence="2">The sequence shown here is derived from an EMBL/GenBank/DDBJ whole genome shotgun (WGS) entry which is preliminary data.</text>
</comment>
<evidence type="ECO:0000313" key="2">
    <source>
        <dbReference type="EMBL" id="KAK1802425.1"/>
    </source>
</evidence>
<dbReference type="Proteomes" id="UP001239994">
    <property type="component" value="Unassembled WGS sequence"/>
</dbReference>
<reference evidence="2" key="1">
    <citation type="submission" date="2023-03" db="EMBL/GenBank/DDBJ databases">
        <title>Electrophorus voltai genome.</title>
        <authorList>
            <person name="Bian C."/>
        </authorList>
    </citation>
    <scope>NUCLEOTIDE SEQUENCE</scope>
    <source>
        <strain evidence="2">CB-2022</strain>
        <tissue evidence="2">Muscle</tissue>
    </source>
</reference>
<sequence length="176" mass="19591">DPFFVLAPILHQPNPFLLFIVEVDASDVGVGAVLAQRQGTPPRRVPVSTLHMRLRLPSKKLSPQYIDPFKVLRQIYTPAMTRINPPAPVELSGEPAYAVHVLLDSQRRERPFSISSTGRAMDLRNNRRFPGLDPTLLADFHAAHPDRLGPRSHDLASCLTLGHLPDTTPFTDPRPT</sequence>
<dbReference type="Pfam" id="PF17919">
    <property type="entry name" value="RT_RNaseH_2"/>
    <property type="match status" value="1"/>
</dbReference>
<protein>
    <recommendedName>
        <fullName evidence="1">Reverse transcriptase/retrotransposon-derived protein RNase H-like domain-containing protein</fullName>
    </recommendedName>
</protein>
<name>A0AAD9E0E0_9TELE</name>
<feature type="domain" description="Reverse transcriptase/retrotransposon-derived protein RNase H-like" evidence="1">
    <location>
        <begin position="7"/>
        <end position="42"/>
    </location>
</feature>
<gene>
    <name evidence="2" type="ORF">P4O66_021779</name>
</gene>
<accession>A0AAD9E0E0</accession>
<dbReference type="AlphaFoldDB" id="A0AAD9E0E0"/>
<feature type="non-terminal residue" evidence="2">
    <location>
        <position position="1"/>
    </location>
</feature>
<evidence type="ECO:0000259" key="1">
    <source>
        <dbReference type="Pfam" id="PF17919"/>
    </source>
</evidence>
<proteinExistence type="predicted"/>
<dbReference type="EMBL" id="JAROKS010000007">
    <property type="protein sequence ID" value="KAK1802425.1"/>
    <property type="molecule type" value="Genomic_DNA"/>
</dbReference>
<keyword evidence="3" id="KW-1185">Reference proteome</keyword>